<comment type="subunit">
    <text evidence="2">Homotetramer.</text>
</comment>
<dbReference type="SUPFAM" id="SSF50249">
    <property type="entry name" value="Nucleic acid-binding proteins"/>
    <property type="match status" value="1"/>
</dbReference>
<dbReference type="InterPro" id="IPR011344">
    <property type="entry name" value="ssDNA-bd"/>
</dbReference>
<gene>
    <name evidence="4" type="ORF">SAMN04487893_11448</name>
</gene>
<organism evidence="4 5">
    <name type="scientific">Myroides guanonis</name>
    <dbReference type="NCBI Taxonomy" id="1150112"/>
    <lineage>
        <taxon>Bacteria</taxon>
        <taxon>Pseudomonadati</taxon>
        <taxon>Bacteroidota</taxon>
        <taxon>Flavobacteriia</taxon>
        <taxon>Flavobacteriales</taxon>
        <taxon>Flavobacteriaceae</taxon>
        <taxon>Myroides</taxon>
    </lineage>
</organism>
<dbReference type="GO" id="GO:0003697">
    <property type="term" value="F:single-stranded DNA binding"/>
    <property type="evidence" value="ECO:0007669"/>
    <property type="project" value="UniProtKB-UniRule"/>
</dbReference>
<dbReference type="PANTHER" id="PTHR10302:SF0">
    <property type="entry name" value="SINGLE-STRANDED DNA-BINDING PROTEIN, MITOCHONDRIAL"/>
    <property type="match status" value="1"/>
</dbReference>
<dbReference type="PANTHER" id="PTHR10302">
    <property type="entry name" value="SINGLE-STRANDED DNA-BINDING PROTEIN"/>
    <property type="match status" value="1"/>
</dbReference>
<sequence>MKQIKNRIVLIGRAGQAPEIKSYDTGRKRAQFSLAVSEVYYDEKGDKVECTQWHRVAAWGKVADFIEKFVHKGLELAVDGKLSTRSYEDNDGNKRHTTEVLVSEILLLGGKKKDYASQK</sequence>
<dbReference type="GO" id="GO:0006260">
    <property type="term" value="P:DNA replication"/>
    <property type="evidence" value="ECO:0007669"/>
    <property type="project" value="InterPro"/>
</dbReference>
<dbReference type="PROSITE" id="PS50935">
    <property type="entry name" value="SSB"/>
    <property type="match status" value="1"/>
</dbReference>
<proteinExistence type="inferred from homology"/>
<evidence type="ECO:0000313" key="4">
    <source>
        <dbReference type="EMBL" id="SFJ72287.1"/>
    </source>
</evidence>
<dbReference type="CDD" id="cd04496">
    <property type="entry name" value="SSB_OBF"/>
    <property type="match status" value="1"/>
</dbReference>
<protein>
    <recommendedName>
        <fullName evidence="2 3">Single-stranded DNA-binding protein</fullName>
        <shortName evidence="2">SSB</shortName>
    </recommendedName>
</protein>
<dbReference type="STRING" id="1150112.SAMN04487893_11448"/>
<dbReference type="RefSeq" id="WP_090680294.1">
    <property type="nucleotide sequence ID" value="NZ_FORU01000014.1"/>
</dbReference>
<dbReference type="Gene3D" id="2.40.50.140">
    <property type="entry name" value="Nucleic acid-binding proteins"/>
    <property type="match status" value="1"/>
</dbReference>
<keyword evidence="1 2" id="KW-0238">DNA-binding</keyword>
<dbReference type="HAMAP" id="MF_00984">
    <property type="entry name" value="SSB"/>
    <property type="match status" value="1"/>
</dbReference>
<dbReference type="PIRSF" id="PIRSF002070">
    <property type="entry name" value="SSB"/>
    <property type="match status" value="1"/>
</dbReference>
<evidence type="ECO:0000256" key="2">
    <source>
        <dbReference type="HAMAP-Rule" id="MF_00984"/>
    </source>
</evidence>
<dbReference type="InterPro" id="IPR012340">
    <property type="entry name" value="NA-bd_OB-fold"/>
</dbReference>
<reference evidence="5" key="1">
    <citation type="submission" date="2016-10" db="EMBL/GenBank/DDBJ databases">
        <authorList>
            <person name="Varghese N."/>
            <person name="Submissions S."/>
        </authorList>
    </citation>
    <scope>NUCLEOTIDE SEQUENCE [LARGE SCALE GENOMIC DNA]</scope>
    <source>
        <strain evidence="5">DSM 26542</strain>
    </source>
</reference>
<keyword evidence="5" id="KW-1185">Reference proteome</keyword>
<evidence type="ECO:0000256" key="1">
    <source>
        <dbReference type="ARBA" id="ARBA00023125"/>
    </source>
</evidence>
<dbReference type="Pfam" id="PF00436">
    <property type="entry name" value="SSB"/>
    <property type="match status" value="1"/>
</dbReference>
<name>A0A1I3TRX4_9FLAO</name>
<dbReference type="InterPro" id="IPR000424">
    <property type="entry name" value="Primosome_PriB/ssb"/>
</dbReference>
<evidence type="ECO:0000313" key="5">
    <source>
        <dbReference type="Proteomes" id="UP000243887"/>
    </source>
</evidence>
<dbReference type="AlphaFoldDB" id="A0A1I3TRX4"/>
<dbReference type="NCBIfam" id="TIGR00621">
    <property type="entry name" value="ssb"/>
    <property type="match status" value="1"/>
</dbReference>
<dbReference type="Proteomes" id="UP000243887">
    <property type="component" value="Unassembled WGS sequence"/>
</dbReference>
<dbReference type="GO" id="GO:0009295">
    <property type="term" value="C:nucleoid"/>
    <property type="evidence" value="ECO:0007669"/>
    <property type="project" value="TreeGrafter"/>
</dbReference>
<dbReference type="EMBL" id="FORU01000014">
    <property type="protein sequence ID" value="SFJ72287.1"/>
    <property type="molecule type" value="Genomic_DNA"/>
</dbReference>
<evidence type="ECO:0000256" key="3">
    <source>
        <dbReference type="PIRNR" id="PIRNR002070"/>
    </source>
</evidence>
<comment type="caution">
    <text evidence="2">Lacks conserved residue(s) required for the propagation of feature annotation.</text>
</comment>
<accession>A0A1I3TRX4</accession>
<dbReference type="OrthoDB" id="9809878at2"/>